<dbReference type="AlphaFoldDB" id="A0A3Q9IZE7"/>
<evidence type="ECO:0000313" key="1">
    <source>
        <dbReference type="EMBL" id="AZS36979.1"/>
    </source>
</evidence>
<evidence type="ECO:0008006" key="3">
    <source>
        <dbReference type="Google" id="ProtNLM"/>
    </source>
</evidence>
<reference evidence="1 2" key="1">
    <citation type="submission" date="2018-08" db="EMBL/GenBank/DDBJ databases">
        <title>Microbacterium lemovicicum sp. nov., a bacterium isolated from a natural uranium-rich soil.</title>
        <authorList>
            <person name="ORTET P."/>
        </authorList>
    </citation>
    <scope>NUCLEOTIDE SEQUENCE [LARGE SCALE GENOMIC DNA]</scope>
    <source>
        <strain evidence="1 2">Viu22</strain>
    </source>
</reference>
<accession>A0A3Q9IZE7</accession>
<dbReference type="KEGG" id="mlv:CVS47_01602"/>
<keyword evidence="2" id="KW-1185">Reference proteome</keyword>
<protein>
    <recommendedName>
        <fullName evidence="3">Methyltransferase</fullName>
    </recommendedName>
</protein>
<proteinExistence type="predicted"/>
<name>A0A3Q9IZE7_9MICO</name>
<dbReference type="RefSeq" id="WP_127095601.1">
    <property type="nucleotide sequence ID" value="NZ_CP031423.1"/>
</dbReference>
<dbReference type="Proteomes" id="UP000276888">
    <property type="component" value="Chromosome"/>
</dbReference>
<organism evidence="1 2">
    <name type="scientific">Microbacterium lemovicicum</name>
    <dbReference type="NCBI Taxonomy" id="1072463"/>
    <lineage>
        <taxon>Bacteria</taxon>
        <taxon>Bacillati</taxon>
        <taxon>Actinomycetota</taxon>
        <taxon>Actinomycetes</taxon>
        <taxon>Micrococcales</taxon>
        <taxon>Microbacteriaceae</taxon>
        <taxon>Microbacterium</taxon>
    </lineage>
</organism>
<dbReference type="EMBL" id="CP031423">
    <property type="protein sequence ID" value="AZS36979.1"/>
    <property type="molecule type" value="Genomic_DNA"/>
</dbReference>
<sequence>MSTTETPQALWVAYGTGGVVGSIRKDGDGYTVTMAGADEVTGTYPSMDIAKSALRSHMKPNSDWPEFRQH</sequence>
<gene>
    <name evidence="1" type="ORF">CVS47_01602</name>
</gene>
<evidence type="ECO:0000313" key="2">
    <source>
        <dbReference type="Proteomes" id="UP000276888"/>
    </source>
</evidence>
<dbReference type="OrthoDB" id="5121090at2"/>